<comment type="similarity">
    <text evidence="2">Belongs to the PIEZO (TC 1.A.75) family.</text>
</comment>
<dbReference type="GO" id="GO:0016020">
    <property type="term" value="C:membrane"/>
    <property type="evidence" value="ECO:0007669"/>
    <property type="project" value="UniProtKB-SubCell"/>
</dbReference>
<evidence type="ECO:0000256" key="4">
    <source>
        <dbReference type="ARBA" id="ARBA00022989"/>
    </source>
</evidence>
<keyword evidence="4 7" id="KW-1133">Transmembrane helix</keyword>
<accession>A0A183AU97</accession>
<feature type="domain" description="Piezo non-specific cation channel cap" evidence="8">
    <location>
        <begin position="639"/>
        <end position="704"/>
    </location>
</feature>
<comment type="subcellular location">
    <subcellularLocation>
        <location evidence="1">Membrane</location>
        <topology evidence="1">Multi-pass membrane protein</topology>
    </subcellularLocation>
</comment>
<evidence type="ECO:0000256" key="7">
    <source>
        <dbReference type="SAM" id="Phobius"/>
    </source>
</evidence>
<evidence type="ECO:0000259" key="9">
    <source>
        <dbReference type="Pfam" id="PF23188"/>
    </source>
</evidence>
<protein>
    <submittedName>
        <fullName evidence="13">Piezo_RRas_bdg domain-containing protein</fullName>
    </submittedName>
</protein>
<feature type="transmembrane region" description="Helical" evidence="7">
    <location>
        <begin position="194"/>
        <end position="218"/>
    </location>
</feature>
<name>A0A183AU97_9TREM</name>
<feature type="transmembrane region" description="Helical" evidence="7">
    <location>
        <begin position="701"/>
        <end position="718"/>
    </location>
</feature>
<dbReference type="GO" id="GO:0008381">
    <property type="term" value="F:mechanosensitive monoatomic ion channel activity"/>
    <property type="evidence" value="ECO:0007669"/>
    <property type="project" value="InterPro"/>
</dbReference>
<keyword evidence="12" id="KW-1185">Reference proteome</keyword>
<dbReference type="InterPro" id="IPR027272">
    <property type="entry name" value="Piezo"/>
</dbReference>
<evidence type="ECO:0000256" key="1">
    <source>
        <dbReference type="ARBA" id="ARBA00004141"/>
    </source>
</evidence>
<dbReference type="InterPro" id="IPR031334">
    <property type="entry name" value="Piezo_cap_dom"/>
</dbReference>
<evidence type="ECO:0000313" key="12">
    <source>
        <dbReference type="Proteomes" id="UP000272942"/>
    </source>
</evidence>
<dbReference type="EMBL" id="UZAN01049226">
    <property type="protein sequence ID" value="VDP87204.1"/>
    <property type="molecule type" value="Genomic_DNA"/>
</dbReference>
<feature type="transmembrane region" description="Helical" evidence="7">
    <location>
        <begin position="596"/>
        <end position="620"/>
    </location>
</feature>
<dbReference type="Pfam" id="PF23188">
    <property type="entry name" value="THU_Piezo1"/>
    <property type="match status" value="1"/>
</dbReference>
<evidence type="ECO:0000259" key="8">
    <source>
        <dbReference type="Pfam" id="PF12166"/>
    </source>
</evidence>
<dbReference type="Pfam" id="PF12166">
    <property type="entry name" value="Piezo_cap"/>
    <property type="match status" value="1"/>
</dbReference>
<dbReference type="PANTHER" id="PTHR47049">
    <property type="entry name" value="PIEZO-TYPE MECHANOSENSITIVE ION CHANNEL HOMOLOG"/>
    <property type="match status" value="1"/>
</dbReference>
<feature type="domain" description="Piezo THU9 and anchor" evidence="10">
    <location>
        <begin position="530"/>
        <end position="618"/>
    </location>
</feature>
<dbReference type="AlphaFoldDB" id="A0A183AU97"/>
<feature type="transmembrane region" description="Helical" evidence="7">
    <location>
        <begin position="250"/>
        <end position="268"/>
    </location>
</feature>
<evidence type="ECO:0000256" key="2">
    <source>
        <dbReference type="ARBA" id="ARBA00007821"/>
    </source>
</evidence>
<feature type="transmembrane region" description="Helical" evidence="7">
    <location>
        <begin position="435"/>
        <end position="456"/>
    </location>
</feature>
<evidence type="ECO:0000313" key="11">
    <source>
        <dbReference type="EMBL" id="VDP87204.1"/>
    </source>
</evidence>
<evidence type="ECO:0000256" key="3">
    <source>
        <dbReference type="ARBA" id="ARBA00022692"/>
    </source>
</evidence>
<evidence type="ECO:0000313" key="13">
    <source>
        <dbReference type="WBParaSite" id="ECPE_0001056401-mRNA-1"/>
    </source>
</evidence>
<dbReference type="WBParaSite" id="ECPE_0001056401-mRNA-1">
    <property type="protein sequence ID" value="ECPE_0001056401-mRNA-1"/>
    <property type="gene ID" value="ECPE_0001056401"/>
</dbReference>
<dbReference type="Proteomes" id="UP000272942">
    <property type="component" value="Unassembled WGS sequence"/>
</dbReference>
<feature type="transmembrane region" description="Helical" evidence="7">
    <location>
        <begin position="224"/>
        <end position="243"/>
    </location>
</feature>
<evidence type="ECO:0000259" key="10">
    <source>
        <dbReference type="Pfam" id="PF24874"/>
    </source>
</evidence>
<evidence type="ECO:0000256" key="5">
    <source>
        <dbReference type="ARBA" id="ARBA00023136"/>
    </source>
</evidence>
<dbReference type="InterPro" id="IPR056770">
    <property type="entry name" value="Piezo_THU9_anchor"/>
</dbReference>
<proteinExistence type="inferred from homology"/>
<feature type="region of interest" description="Disordered" evidence="6">
    <location>
        <begin position="350"/>
        <end position="380"/>
    </location>
</feature>
<feature type="transmembrane region" description="Helical" evidence="7">
    <location>
        <begin position="514"/>
        <end position="535"/>
    </location>
</feature>
<dbReference type="PANTHER" id="PTHR47049:SF2">
    <property type="entry name" value="PIEZO-TYPE MECHANOSENSITIVE ION CHANNEL HOMOLOG"/>
    <property type="match status" value="1"/>
</dbReference>
<reference evidence="11 12" key="2">
    <citation type="submission" date="2018-11" db="EMBL/GenBank/DDBJ databases">
        <authorList>
            <consortium name="Pathogen Informatics"/>
        </authorList>
    </citation>
    <scope>NUCLEOTIDE SEQUENCE [LARGE SCALE GENOMIC DNA]</scope>
    <source>
        <strain evidence="11 12">Egypt</strain>
    </source>
</reference>
<keyword evidence="3 7" id="KW-0812">Transmembrane</keyword>
<feature type="transmembrane region" description="Helical" evidence="7">
    <location>
        <begin position="626"/>
        <end position="648"/>
    </location>
</feature>
<keyword evidence="5 7" id="KW-0472">Membrane</keyword>
<feature type="domain" description="Piezo transmembrane helical unit" evidence="9">
    <location>
        <begin position="207"/>
        <end position="328"/>
    </location>
</feature>
<evidence type="ECO:0000256" key="6">
    <source>
        <dbReference type="SAM" id="MobiDB-lite"/>
    </source>
</evidence>
<feature type="transmembrane region" description="Helical" evidence="7">
    <location>
        <begin position="476"/>
        <end position="493"/>
    </location>
</feature>
<dbReference type="Pfam" id="PF24874">
    <property type="entry name" value="Piezo_THU9_anchor"/>
    <property type="match status" value="1"/>
</dbReference>
<dbReference type="OrthoDB" id="6286570at2759"/>
<gene>
    <name evidence="11" type="ORF">ECPE_LOCUS10532</name>
</gene>
<dbReference type="InterPro" id="IPR056768">
    <property type="entry name" value="THU_Piezo"/>
</dbReference>
<reference evidence="13" key="1">
    <citation type="submission" date="2016-06" db="UniProtKB">
        <authorList>
            <consortium name="WormBaseParasite"/>
        </authorList>
    </citation>
    <scope>IDENTIFICATION</scope>
</reference>
<organism evidence="13">
    <name type="scientific">Echinostoma caproni</name>
    <dbReference type="NCBI Taxonomy" id="27848"/>
    <lineage>
        <taxon>Eukaryota</taxon>
        <taxon>Metazoa</taxon>
        <taxon>Spiralia</taxon>
        <taxon>Lophotrochozoa</taxon>
        <taxon>Platyhelminthes</taxon>
        <taxon>Trematoda</taxon>
        <taxon>Digenea</taxon>
        <taxon>Plagiorchiida</taxon>
        <taxon>Echinostomata</taxon>
        <taxon>Echinostomatoidea</taxon>
        <taxon>Echinostomatidae</taxon>
        <taxon>Echinostoma</taxon>
    </lineage>
</organism>
<sequence>MISIGVPFELSSPRLWVSRQRPSYTTLCGSKPKPHISRTGSPFSVEIEDEPNQLHMSHLGSQPYFDHKKLSSRWTKKESGQSGLESVHVDRFLCDSDSTPRHLAFRIVQSIDEESAIHQLEAAMYEVVASTSEHLQPLMRNHTDTASPAYTEPVMTDAQLATLRPSQSLDQLGLMYQHHYQREKAFRQSRSHAFLLLMAVGNLAIVYSEWFCYFLLILNHMRSSTILSLPYPLTVFLWGMLSVPRPTKTFWIFLITYTEVIIVIKYIFQFKFIYFNDPMEKPSVSAEALWLPRLFGIDKNDHYALFDLIQLISLFLHRGYLKNNGLWRDHTEFAQDLELVVEENRAAQMRRASRHAGERSKRSSKTNPPSRISSDSSSQGVFNGANSNNQLLATGQPLSGNPRMASVGKSWNPFAKLHRFYLKMTDPRYNKKVDVYIYMFLCEFISFWIMIFGYVSFGPSTGMGDNAFEFIKSNRIPLPFISMLLVQFIFIITDRGLFLQKQVLGKFIFQIIHVLLIHGWLSFILPHITRSYLIIPFLYELRNVMDWMWTHSALSLYHWMELEDIYAKIFVLKCWRRSEIAYPTPRGVNRPAGKKALVGGLLLLFFFLCFWGPMALSSFIGATFDFNPPVLCTFSISFGGFPQTFGFLSNFEAKDVRYITIDGFSGNIWAITPPSHRTLRAKLADSKSDLLLHFHMQCRRYVTAFAIHVIIQLVFYLIKVCRNFQCLPNSRNVLGVVG</sequence>